<accession>A0A1H6F4B7</accession>
<evidence type="ECO:0000313" key="1">
    <source>
        <dbReference type="EMBL" id="SEH04413.1"/>
    </source>
</evidence>
<keyword evidence="2" id="KW-1185">Reference proteome</keyword>
<dbReference type="EMBL" id="FMSV02000051">
    <property type="protein sequence ID" value="SEH04413.1"/>
    <property type="molecule type" value="Genomic_DNA"/>
</dbReference>
<dbReference type="Proteomes" id="UP000236724">
    <property type="component" value="Unassembled WGS sequence"/>
</dbReference>
<gene>
    <name evidence="1" type="ORF">MBHS_00259</name>
</gene>
<protein>
    <submittedName>
        <fullName evidence="1">Uncharacterized protein</fullName>
    </submittedName>
</protein>
<name>A0A1H6F4B7_9GAMM</name>
<dbReference type="AlphaFoldDB" id="A0A1H6F4B7"/>
<evidence type="ECO:0000313" key="2">
    <source>
        <dbReference type="Proteomes" id="UP000236724"/>
    </source>
</evidence>
<organism evidence="1 2">
    <name type="scientific">Candidatus Venteria ishoeyi</name>
    <dbReference type="NCBI Taxonomy" id="1899563"/>
    <lineage>
        <taxon>Bacteria</taxon>
        <taxon>Pseudomonadati</taxon>
        <taxon>Pseudomonadota</taxon>
        <taxon>Gammaproteobacteria</taxon>
        <taxon>Thiotrichales</taxon>
        <taxon>Thiotrichaceae</taxon>
        <taxon>Venteria</taxon>
    </lineage>
</organism>
<sequence>MTGAPDQDLPGFQNLEGLKPVKTRLLMYQAFRQNDTSARPIQAANQRFAENPGAYL</sequence>
<reference evidence="1 2" key="1">
    <citation type="submission" date="2016-10" db="EMBL/GenBank/DDBJ databases">
        <authorList>
            <person name="de Groot N.N."/>
        </authorList>
    </citation>
    <scope>NUCLEOTIDE SEQUENCE [LARGE SCALE GENOMIC DNA]</scope>
    <source>
        <strain evidence="1">MBHS1</strain>
    </source>
</reference>
<proteinExistence type="predicted"/>